<keyword evidence="2" id="KW-1185">Reference proteome</keyword>
<accession>A0ACB6ZF69</accession>
<evidence type="ECO:0000313" key="1">
    <source>
        <dbReference type="EMBL" id="KAF9648440.1"/>
    </source>
</evidence>
<proteinExistence type="predicted"/>
<organism evidence="1 2">
    <name type="scientific">Thelephora ganbajun</name>
    <name type="common">Ganba fungus</name>
    <dbReference type="NCBI Taxonomy" id="370292"/>
    <lineage>
        <taxon>Eukaryota</taxon>
        <taxon>Fungi</taxon>
        <taxon>Dikarya</taxon>
        <taxon>Basidiomycota</taxon>
        <taxon>Agaricomycotina</taxon>
        <taxon>Agaricomycetes</taxon>
        <taxon>Thelephorales</taxon>
        <taxon>Thelephoraceae</taxon>
        <taxon>Thelephora</taxon>
    </lineage>
</organism>
<reference evidence="1" key="2">
    <citation type="journal article" date="2020" name="Nat. Commun.">
        <title>Large-scale genome sequencing of mycorrhizal fungi provides insights into the early evolution of symbiotic traits.</title>
        <authorList>
            <person name="Miyauchi S."/>
            <person name="Kiss E."/>
            <person name="Kuo A."/>
            <person name="Drula E."/>
            <person name="Kohler A."/>
            <person name="Sanchez-Garcia M."/>
            <person name="Morin E."/>
            <person name="Andreopoulos B."/>
            <person name="Barry K.W."/>
            <person name="Bonito G."/>
            <person name="Buee M."/>
            <person name="Carver A."/>
            <person name="Chen C."/>
            <person name="Cichocki N."/>
            <person name="Clum A."/>
            <person name="Culley D."/>
            <person name="Crous P.W."/>
            <person name="Fauchery L."/>
            <person name="Girlanda M."/>
            <person name="Hayes R.D."/>
            <person name="Keri Z."/>
            <person name="LaButti K."/>
            <person name="Lipzen A."/>
            <person name="Lombard V."/>
            <person name="Magnuson J."/>
            <person name="Maillard F."/>
            <person name="Murat C."/>
            <person name="Nolan M."/>
            <person name="Ohm R.A."/>
            <person name="Pangilinan J."/>
            <person name="Pereira M.F."/>
            <person name="Perotto S."/>
            <person name="Peter M."/>
            <person name="Pfister S."/>
            <person name="Riley R."/>
            <person name="Sitrit Y."/>
            <person name="Stielow J.B."/>
            <person name="Szollosi G."/>
            <person name="Zifcakova L."/>
            <person name="Stursova M."/>
            <person name="Spatafora J.W."/>
            <person name="Tedersoo L."/>
            <person name="Vaario L.M."/>
            <person name="Yamada A."/>
            <person name="Yan M."/>
            <person name="Wang P."/>
            <person name="Xu J."/>
            <person name="Bruns T."/>
            <person name="Baldrian P."/>
            <person name="Vilgalys R."/>
            <person name="Dunand C."/>
            <person name="Henrissat B."/>
            <person name="Grigoriev I.V."/>
            <person name="Hibbett D."/>
            <person name="Nagy L.G."/>
            <person name="Martin F.M."/>
        </authorList>
    </citation>
    <scope>NUCLEOTIDE SEQUENCE</scope>
    <source>
        <strain evidence="1">P2</strain>
    </source>
</reference>
<name>A0ACB6ZF69_THEGA</name>
<comment type="caution">
    <text evidence="1">The sequence shown here is derived from an EMBL/GenBank/DDBJ whole genome shotgun (WGS) entry which is preliminary data.</text>
</comment>
<gene>
    <name evidence="1" type="ORF">BDM02DRAFT_3261023</name>
</gene>
<feature type="non-terminal residue" evidence="1">
    <location>
        <position position="124"/>
    </location>
</feature>
<reference evidence="1" key="1">
    <citation type="submission" date="2019-10" db="EMBL/GenBank/DDBJ databases">
        <authorList>
            <consortium name="DOE Joint Genome Institute"/>
            <person name="Kuo A."/>
            <person name="Miyauchi S."/>
            <person name="Kiss E."/>
            <person name="Drula E."/>
            <person name="Kohler A."/>
            <person name="Sanchez-Garcia M."/>
            <person name="Andreopoulos B."/>
            <person name="Barry K.W."/>
            <person name="Bonito G."/>
            <person name="Buee M."/>
            <person name="Carver A."/>
            <person name="Chen C."/>
            <person name="Cichocki N."/>
            <person name="Clum A."/>
            <person name="Culley D."/>
            <person name="Crous P.W."/>
            <person name="Fauchery L."/>
            <person name="Girlanda M."/>
            <person name="Hayes R."/>
            <person name="Keri Z."/>
            <person name="Labutti K."/>
            <person name="Lipzen A."/>
            <person name="Lombard V."/>
            <person name="Magnuson J."/>
            <person name="Maillard F."/>
            <person name="Morin E."/>
            <person name="Murat C."/>
            <person name="Nolan M."/>
            <person name="Ohm R."/>
            <person name="Pangilinan J."/>
            <person name="Pereira M."/>
            <person name="Perotto S."/>
            <person name="Peter M."/>
            <person name="Riley R."/>
            <person name="Sitrit Y."/>
            <person name="Stielow B."/>
            <person name="Szollosi G."/>
            <person name="Zifcakova L."/>
            <person name="Stursova M."/>
            <person name="Spatafora J.W."/>
            <person name="Tedersoo L."/>
            <person name="Vaario L.-M."/>
            <person name="Yamada A."/>
            <person name="Yan M."/>
            <person name="Wang P."/>
            <person name="Xu J."/>
            <person name="Bruns T."/>
            <person name="Baldrian P."/>
            <person name="Vilgalys R."/>
            <person name="Henrissat B."/>
            <person name="Grigoriev I.V."/>
            <person name="Hibbett D."/>
            <person name="Nagy L.G."/>
            <person name="Martin F.M."/>
        </authorList>
    </citation>
    <scope>NUCLEOTIDE SEQUENCE</scope>
    <source>
        <strain evidence="1">P2</strain>
    </source>
</reference>
<dbReference type="Proteomes" id="UP000886501">
    <property type="component" value="Unassembled WGS sequence"/>
</dbReference>
<protein>
    <submittedName>
        <fullName evidence="1">Uncharacterized protein</fullName>
    </submittedName>
</protein>
<evidence type="ECO:0000313" key="2">
    <source>
        <dbReference type="Proteomes" id="UP000886501"/>
    </source>
</evidence>
<dbReference type="EMBL" id="MU118013">
    <property type="protein sequence ID" value="KAF9648440.1"/>
    <property type="molecule type" value="Genomic_DNA"/>
</dbReference>
<sequence length="124" mass="14137">MVPLQFHRLVCVFNGEGHQIVSACAPALQTLSFEVDRDVNGIQVDPIFFPELRTFEFWIGGWEDVEQMVHHYFPLVESAPNLSTIHIDVTTETKESDVYFLRDSSGWKEVDLQLCRLVKGAKGL</sequence>